<name>A0AA88A4F2_FICCA</name>
<protein>
    <submittedName>
        <fullName evidence="1">Uncharacterized protein</fullName>
    </submittedName>
</protein>
<accession>A0AA88A4F2</accession>
<dbReference type="EMBL" id="BTGU01000018">
    <property type="protein sequence ID" value="GMN44257.1"/>
    <property type="molecule type" value="Genomic_DNA"/>
</dbReference>
<proteinExistence type="predicted"/>
<organism evidence="1 2">
    <name type="scientific">Ficus carica</name>
    <name type="common">Common fig</name>
    <dbReference type="NCBI Taxonomy" id="3494"/>
    <lineage>
        <taxon>Eukaryota</taxon>
        <taxon>Viridiplantae</taxon>
        <taxon>Streptophyta</taxon>
        <taxon>Embryophyta</taxon>
        <taxon>Tracheophyta</taxon>
        <taxon>Spermatophyta</taxon>
        <taxon>Magnoliopsida</taxon>
        <taxon>eudicotyledons</taxon>
        <taxon>Gunneridae</taxon>
        <taxon>Pentapetalae</taxon>
        <taxon>rosids</taxon>
        <taxon>fabids</taxon>
        <taxon>Rosales</taxon>
        <taxon>Moraceae</taxon>
        <taxon>Ficeae</taxon>
        <taxon>Ficus</taxon>
    </lineage>
</organism>
<evidence type="ECO:0000313" key="1">
    <source>
        <dbReference type="EMBL" id="GMN44257.1"/>
    </source>
</evidence>
<sequence length="81" mass="8513">MWVAGVRGGSLASVAGGEKITGDGEDFGWEVLCEIQNPPSTSEDSVLIADVIELSRSGVFNSCIYVPRGENGVAHTFALRS</sequence>
<dbReference type="AlphaFoldDB" id="A0AA88A4F2"/>
<gene>
    <name evidence="1" type="ORF">TIFTF001_013455</name>
</gene>
<evidence type="ECO:0000313" key="2">
    <source>
        <dbReference type="Proteomes" id="UP001187192"/>
    </source>
</evidence>
<comment type="caution">
    <text evidence="1">The sequence shown here is derived from an EMBL/GenBank/DDBJ whole genome shotgun (WGS) entry which is preliminary data.</text>
</comment>
<reference evidence="1" key="1">
    <citation type="submission" date="2023-07" db="EMBL/GenBank/DDBJ databases">
        <title>draft genome sequence of fig (Ficus carica).</title>
        <authorList>
            <person name="Takahashi T."/>
            <person name="Nishimura K."/>
        </authorList>
    </citation>
    <scope>NUCLEOTIDE SEQUENCE</scope>
</reference>
<keyword evidence="2" id="KW-1185">Reference proteome</keyword>
<dbReference type="Proteomes" id="UP001187192">
    <property type="component" value="Unassembled WGS sequence"/>
</dbReference>